<accession>A0A923I4T4</accession>
<keyword evidence="1" id="KW-0479">Metal-binding</keyword>
<dbReference type="AlphaFoldDB" id="A0A923I4T4"/>
<feature type="domain" description="4Fe-4S ferredoxin-type" evidence="4">
    <location>
        <begin position="332"/>
        <end position="360"/>
    </location>
</feature>
<keyword evidence="6" id="KW-1185">Reference proteome</keyword>
<evidence type="ECO:0000313" key="6">
    <source>
        <dbReference type="Proteomes" id="UP000659630"/>
    </source>
</evidence>
<dbReference type="Gene3D" id="3.20.20.100">
    <property type="entry name" value="NADP-dependent oxidoreductase domain"/>
    <property type="match status" value="1"/>
</dbReference>
<dbReference type="Pfam" id="PF00248">
    <property type="entry name" value="Aldo_ket_red"/>
    <property type="match status" value="1"/>
</dbReference>
<dbReference type="PANTHER" id="PTHR43312:SF2">
    <property type="entry name" value="OXIDOREDUCTASE"/>
    <property type="match status" value="1"/>
</dbReference>
<dbReference type="InterPro" id="IPR017896">
    <property type="entry name" value="4Fe4S_Fe-S-bd"/>
</dbReference>
<dbReference type="RefSeq" id="WP_186886697.1">
    <property type="nucleotide sequence ID" value="NZ_JACONZ010000001.1"/>
</dbReference>
<dbReference type="CDD" id="cd19096">
    <property type="entry name" value="AKR_Fe-S_oxidoreductase"/>
    <property type="match status" value="1"/>
</dbReference>
<name>A0A923I4T4_9FIRM</name>
<dbReference type="EMBL" id="JACONZ010000001">
    <property type="protein sequence ID" value="MBC5580336.1"/>
    <property type="molecule type" value="Genomic_DNA"/>
</dbReference>
<protein>
    <submittedName>
        <fullName evidence="5">Aldo/keto reductase</fullName>
    </submittedName>
</protein>
<dbReference type="PROSITE" id="PS51379">
    <property type="entry name" value="4FE4S_FER_2"/>
    <property type="match status" value="1"/>
</dbReference>
<keyword evidence="2" id="KW-0408">Iron</keyword>
<evidence type="ECO:0000256" key="1">
    <source>
        <dbReference type="ARBA" id="ARBA00022723"/>
    </source>
</evidence>
<evidence type="ECO:0000256" key="2">
    <source>
        <dbReference type="ARBA" id="ARBA00023004"/>
    </source>
</evidence>
<reference evidence="5" key="1">
    <citation type="submission" date="2020-08" db="EMBL/GenBank/DDBJ databases">
        <title>Genome public.</title>
        <authorList>
            <person name="Liu C."/>
            <person name="Sun Q."/>
        </authorList>
    </citation>
    <scope>NUCLEOTIDE SEQUENCE</scope>
    <source>
        <strain evidence="5">BX8</strain>
    </source>
</reference>
<dbReference type="PROSITE" id="PS00198">
    <property type="entry name" value="4FE4S_FER_1"/>
    <property type="match status" value="1"/>
</dbReference>
<evidence type="ECO:0000256" key="3">
    <source>
        <dbReference type="ARBA" id="ARBA00023014"/>
    </source>
</evidence>
<dbReference type="InterPro" id="IPR036812">
    <property type="entry name" value="NAD(P)_OxRdtase_dom_sf"/>
</dbReference>
<sequence>MEYRKHAGVEVSALGFGCMRFPTREDGSIDEAETFRMLDRAWARGVTYYDTAYPYHDGESERVVGRWLATKPREKVVLATKLPIHLVKEPSDVERIFQEQLDKLGTDYVDFYLLHAMGAERWEIAKKNDVLAIVSRLKAAGKIRKLGFSFHDEYPVFEEMANAFDWDFCQLQLNYMDVDDQAGLRGCELAAARGMTVSVMEPVKGGSLAAPPREIMDRYQALQPGWSAASWALRWVSELPGVAVVLSGMTTMAQVEDNLDTFDTLRPLTEDERAAVAKAAELYRARTVVPCTGCRYCMPCPMGVDIPGIFKIRNEGAVFDAPASAKGAYGRMAEQSRQTACVSCGRCASLCPQHISIPERLAEAHAYLTAE</sequence>
<dbReference type="Proteomes" id="UP000659630">
    <property type="component" value="Unassembled WGS sequence"/>
</dbReference>
<dbReference type="SUPFAM" id="SSF51430">
    <property type="entry name" value="NAD(P)-linked oxidoreductase"/>
    <property type="match status" value="1"/>
</dbReference>
<comment type="caution">
    <text evidence="5">The sequence shown here is derived from an EMBL/GenBank/DDBJ whole genome shotgun (WGS) entry which is preliminary data.</text>
</comment>
<keyword evidence="3" id="KW-0411">Iron-sulfur</keyword>
<dbReference type="PANTHER" id="PTHR43312">
    <property type="entry name" value="D-THREO-ALDOSE 1-DEHYDROGENASE"/>
    <property type="match status" value="1"/>
</dbReference>
<dbReference type="InterPro" id="IPR017900">
    <property type="entry name" value="4Fe4S_Fe_S_CS"/>
</dbReference>
<dbReference type="InterPro" id="IPR053135">
    <property type="entry name" value="AKR2_Oxidoreductase"/>
</dbReference>
<gene>
    <name evidence="5" type="ORF">H8S23_02340</name>
</gene>
<dbReference type="InterPro" id="IPR023210">
    <property type="entry name" value="NADP_OxRdtase_dom"/>
</dbReference>
<dbReference type="SUPFAM" id="SSF46548">
    <property type="entry name" value="alpha-helical ferredoxin"/>
    <property type="match status" value="1"/>
</dbReference>
<dbReference type="GO" id="GO:0051536">
    <property type="term" value="F:iron-sulfur cluster binding"/>
    <property type="evidence" value="ECO:0007669"/>
    <property type="project" value="UniProtKB-KW"/>
</dbReference>
<evidence type="ECO:0000259" key="4">
    <source>
        <dbReference type="PROSITE" id="PS51379"/>
    </source>
</evidence>
<dbReference type="GO" id="GO:0046872">
    <property type="term" value="F:metal ion binding"/>
    <property type="evidence" value="ECO:0007669"/>
    <property type="project" value="UniProtKB-KW"/>
</dbReference>
<evidence type="ECO:0000313" key="5">
    <source>
        <dbReference type="EMBL" id="MBC5580336.1"/>
    </source>
</evidence>
<organism evidence="5 6">
    <name type="scientific">Anaerofilum hominis</name>
    <dbReference type="NCBI Taxonomy" id="2763016"/>
    <lineage>
        <taxon>Bacteria</taxon>
        <taxon>Bacillati</taxon>
        <taxon>Bacillota</taxon>
        <taxon>Clostridia</taxon>
        <taxon>Eubacteriales</taxon>
        <taxon>Oscillospiraceae</taxon>
        <taxon>Anaerofilum</taxon>
    </lineage>
</organism>
<dbReference type="Pfam" id="PF13187">
    <property type="entry name" value="Fer4_9"/>
    <property type="match status" value="1"/>
</dbReference>
<proteinExistence type="predicted"/>